<accession>A0AAW1CGV0</accession>
<comment type="caution">
    <text evidence="1">The sequence shown here is derived from an EMBL/GenBank/DDBJ whole genome shotgun (WGS) entry which is preliminary data.</text>
</comment>
<name>A0AAW1CGV0_9HEMI</name>
<evidence type="ECO:0000313" key="1">
    <source>
        <dbReference type="EMBL" id="KAK9497512.1"/>
    </source>
</evidence>
<protein>
    <recommendedName>
        <fullName evidence="3">Torso-like protein</fullName>
    </recommendedName>
</protein>
<gene>
    <name evidence="1" type="ORF">O3M35_004217</name>
</gene>
<dbReference type="EMBL" id="JAPXFL010000014">
    <property type="protein sequence ID" value="KAK9497512.1"/>
    <property type="molecule type" value="Genomic_DNA"/>
</dbReference>
<organism evidence="1 2">
    <name type="scientific">Rhynocoris fuscipes</name>
    <dbReference type="NCBI Taxonomy" id="488301"/>
    <lineage>
        <taxon>Eukaryota</taxon>
        <taxon>Metazoa</taxon>
        <taxon>Ecdysozoa</taxon>
        <taxon>Arthropoda</taxon>
        <taxon>Hexapoda</taxon>
        <taxon>Insecta</taxon>
        <taxon>Pterygota</taxon>
        <taxon>Neoptera</taxon>
        <taxon>Paraneoptera</taxon>
        <taxon>Hemiptera</taxon>
        <taxon>Heteroptera</taxon>
        <taxon>Panheteroptera</taxon>
        <taxon>Cimicomorpha</taxon>
        <taxon>Reduviidae</taxon>
        <taxon>Harpactorinae</taxon>
        <taxon>Harpactorini</taxon>
        <taxon>Rhynocoris</taxon>
    </lineage>
</organism>
<dbReference type="AlphaFoldDB" id="A0AAW1CGV0"/>
<sequence>MFIILVISQTRSHSIRVGGAINLFGRFGYLSISMRVVPRNDSEKWIFREPIVDVFNNITETKRYSFRIEGKDENELLHDDFHMEFCDDVSQLLQAYFRQFQIDRLDKPWRAFTASWTELTIAKNLGLNVSYVNGDHCYVLIRLSRPRVAASLPKHFTPQSAKFNEAVKSQASFLTAGDTASIYEFVKNFGSHYVASYVTGNSLYQVLVYTPKAYNLLKTRLQRENTGLSSLSSSEMTSLFSPWHAEHLGTVLAASGDPLVHEWAASKLNNTKTSSYISLLKLHDNPHLLSTLDPLMKNEALLQLKLTALAHVFQDENTRNWFLSIIDNNLKLWELNM</sequence>
<evidence type="ECO:0008006" key="3">
    <source>
        <dbReference type="Google" id="ProtNLM"/>
    </source>
</evidence>
<dbReference type="Proteomes" id="UP001461498">
    <property type="component" value="Unassembled WGS sequence"/>
</dbReference>
<evidence type="ECO:0000313" key="2">
    <source>
        <dbReference type="Proteomes" id="UP001461498"/>
    </source>
</evidence>
<proteinExistence type="predicted"/>
<keyword evidence="2" id="KW-1185">Reference proteome</keyword>
<reference evidence="1 2" key="1">
    <citation type="submission" date="2022-12" db="EMBL/GenBank/DDBJ databases">
        <title>Chromosome-level genome assembly of true bugs.</title>
        <authorList>
            <person name="Ma L."/>
            <person name="Li H."/>
        </authorList>
    </citation>
    <scope>NUCLEOTIDE SEQUENCE [LARGE SCALE GENOMIC DNA]</scope>
    <source>
        <strain evidence="1">Lab_2022b</strain>
    </source>
</reference>